<dbReference type="EMBL" id="JBJQND010000015">
    <property type="protein sequence ID" value="KAL3852252.1"/>
    <property type="molecule type" value="Genomic_DNA"/>
</dbReference>
<keyword evidence="4" id="KW-1133">Transmembrane helix</keyword>
<keyword evidence="7" id="KW-0325">Glycoprotein</keyword>
<feature type="region of interest" description="Disordered" evidence="8">
    <location>
        <begin position="434"/>
        <end position="455"/>
    </location>
</feature>
<proteinExistence type="predicted"/>
<dbReference type="PANTHER" id="PTHR15583:SF7">
    <property type="entry name" value="INTERLEUKIN CYTOKINE RECEPTOR-RELATED PROTEIN 2"/>
    <property type="match status" value="1"/>
</dbReference>
<dbReference type="Pfam" id="PF08357">
    <property type="entry name" value="SEFIR"/>
    <property type="match status" value="1"/>
</dbReference>
<keyword evidence="5" id="KW-0472">Membrane</keyword>
<gene>
    <name evidence="12" type="ORF">ACJMK2_015920</name>
</gene>
<evidence type="ECO:0000256" key="5">
    <source>
        <dbReference type="ARBA" id="ARBA00023136"/>
    </source>
</evidence>
<evidence type="ECO:0000256" key="8">
    <source>
        <dbReference type="SAM" id="MobiDB-lite"/>
    </source>
</evidence>
<feature type="chain" id="PRO_5044894203" description="SEFIR domain-containing protein" evidence="9">
    <location>
        <begin position="22"/>
        <end position="898"/>
    </location>
</feature>
<evidence type="ECO:0000256" key="3">
    <source>
        <dbReference type="ARBA" id="ARBA00022729"/>
    </source>
</evidence>
<evidence type="ECO:0000256" key="4">
    <source>
        <dbReference type="ARBA" id="ARBA00022989"/>
    </source>
</evidence>
<evidence type="ECO:0000313" key="12">
    <source>
        <dbReference type="EMBL" id="KAL3852252.1"/>
    </source>
</evidence>
<keyword evidence="6" id="KW-0675">Receptor</keyword>
<feature type="compositionally biased region" description="Basic and acidic residues" evidence="8">
    <location>
        <begin position="434"/>
        <end position="453"/>
    </location>
</feature>
<evidence type="ECO:0000256" key="2">
    <source>
        <dbReference type="ARBA" id="ARBA00022692"/>
    </source>
</evidence>
<accession>A0ABD3USX6</accession>
<dbReference type="InterPro" id="IPR057066">
    <property type="entry name" value="Ig_ILCR1"/>
</dbReference>
<evidence type="ECO:0000259" key="10">
    <source>
        <dbReference type="Pfam" id="PF08357"/>
    </source>
</evidence>
<feature type="domain" description="ILCR1 Ig-like" evidence="11">
    <location>
        <begin position="188"/>
        <end position="289"/>
    </location>
</feature>
<evidence type="ECO:0008006" key="14">
    <source>
        <dbReference type="Google" id="ProtNLM"/>
    </source>
</evidence>
<evidence type="ECO:0000256" key="9">
    <source>
        <dbReference type="SAM" id="SignalP"/>
    </source>
</evidence>
<evidence type="ECO:0000256" key="6">
    <source>
        <dbReference type="ARBA" id="ARBA00023170"/>
    </source>
</evidence>
<reference evidence="12 13" key="1">
    <citation type="submission" date="2024-11" db="EMBL/GenBank/DDBJ databases">
        <title>Chromosome-level genome assembly of the freshwater bivalve Anodonta woodiana.</title>
        <authorList>
            <person name="Chen X."/>
        </authorList>
    </citation>
    <scope>NUCLEOTIDE SEQUENCE [LARGE SCALE GENOMIC DNA]</scope>
    <source>
        <strain evidence="12">MN2024</strain>
        <tissue evidence="12">Gills</tissue>
    </source>
</reference>
<evidence type="ECO:0000256" key="1">
    <source>
        <dbReference type="ARBA" id="ARBA00004479"/>
    </source>
</evidence>
<dbReference type="InterPro" id="IPR039465">
    <property type="entry name" value="IL-17_rcpt-like"/>
</dbReference>
<dbReference type="GO" id="GO:0016020">
    <property type="term" value="C:membrane"/>
    <property type="evidence" value="ECO:0007669"/>
    <property type="project" value="UniProtKB-SubCell"/>
</dbReference>
<evidence type="ECO:0000259" key="11">
    <source>
        <dbReference type="Pfam" id="PF23608"/>
    </source>
</evidence>
<evidence type="ECO:0000256" key="7">
    <source>
        <dbReference type="ARBA" id="ARBA00023180"/>
    </source>
</evidence>
<organism evidence="12 13">
    <name type="scientific">Sinanodonta woodiana</name>
    <name type="common">Chinese pond mussel</name>
    <name type="synonym">Anodonta woodiana</name>
    <dbReference type="NCBI Taxonomy" id="1069815"/>
    <lineage>
        <taxon>Eukaryota</taxon>
        <taxon>Metazoa</taxon>
        <taxon>Spiralia</taxon>
        <taxon>Lophotrochozoa</taxon>
        <taxon>Mollusca</taxon>
        <taxon>Bivalvia</taxon>
        <taxon>Autobranchia</taxon>
        <taxon>Heteroconchia</taxon>
        <taxon>Palaeoheterodonta</taxon>
        <taxon>Unionida</taxon>
        <taxon>Unionoidea</taxon>
        <taxon>Unionidae</taxon>
        <taxon>Unioninae</taxon>
        <taxon>Sinanodonta</taxon>
    </lineage>
</organism>
<dbReference type="InterPro" id="IPR013568">
    <property type="entry name" value="SEFIR_dom"/>
</dbReference>
<dbReference type="PANTHER" id="PTHR15583">
    <property type="entry name" value="INTERLEUKIN-17 RECEPTOR"/>
    <property type="match status" value="1"/>
</dbReference>
<dbReference type="AlphaFoldDB" id="A0ABD3USX6"/>
<comment type="caution">
    <text evidence="12">The sequence shown here is derived from an EMBL/GenBank/DDBJ whole genome shotgun (WGS) entry which is preliminary data.</text>
</comment>
<feature type="domain" description="SEFIR" evidence="10">
    <location>
        <begin position="490"/>
        <end position="633"/>
    </location>
</feature>
<keyword evidence="3 9" id="KW-0732">Signal</keyword>
<feature type="signal peptide" evidence="9">
    <location>
        <begin position="1"/>
        <end position="21"/>
    </location>
</feature>
<keyword evidence="2" id="KW-0812">Transmembrane</keyword>
<keyword evidence="13" id="KW-1185">Reference proteome</keyword>
<dbReference type="Gene3D" id="3.40.50.11530">
    <property type="match status" value="1"/>
</dbReference>
<comment type="subcellular location">
    <subcellularLocation>
        <location evidence="1">Membrane</location>
        <topology evidence="1">Single-pass type I membrane protein</topology>
    </subcellularLocation>
</comment>
<dbReference type="Pfam" id="PF23608">
    <property type="entry name" value="Ig_ILCR1"/>
    <property type="match status" value="1"/>
</dbReference>
<dbReference type="Proteomes" id="UP001634394">
    <property type="component" value="Unassembled WGS sequence"/>
</dbReference>
<sequence>MNTIRLWVIATGVAISVITSALSTTDGGSSDTIFTFKTYFLDTGCSLLSLASKFPLLYPNRSDITRPGAPGAVDADIVLNTATFRLAINLTFSAPVIGNLSSLKGFEIMYHRSDNLSILCWIFDLSDSNFMAANIQTLFNLTVQPAKKNSTYFFEISTLPKPAMLSEPSQTLTMNVFVLNSTAGTDASNWTTYVKFTNDSQKKEVWVGFTEPPASFGFTEFEVKLFPRDQDGEIQHATISGVHHTFFDVKPGLYTIMIKPYDIFTNNGLCKCCTNNAYQHCTTSETTPFYIHKVEKVSTKSQLSSIATIISSPLSRTLSTFSSTDVLQSSSRKVSTNIEHTSTPSIVTNSISAGFHRTTLTINSDRTLVSNGTMSESMTSSSSYDAKSTKIDISSEVSSNQGDMTFTYVIIGCASGVILAVLVVTVHCLRHGRRQDLKKTKPDPSKTENKKPQENALNDDLNSVVKLDAILNSKSCNTLQEYANPFSRKSVFLVFAEDHDDHIVTVDLFASFLQSHCFCDVVYAPYHVESLQKDGSITRMHCSLEKADCILIINSAALYTIYNAEKCRKKLRSRPDSFFANILLITIKFVMSKFTDNPTCKIANLRFEHTPNEYVISELPENFILLKQFKELLYYIHEIKEIEHTKNDFEHLEIGTLLKTDSWQLLCNAVQSAWSFEQKNPSWLSQRFCTEECDMRGNKEVISKQISDTTLDVKNLPLDSQTRESRLIGTDLYSIGGSFVTYSNGLYCSLNKTDSSMSNAYVPLYTPLDTEEDKHSKTFSEQMTSINEHYNRRRKYLCHSNTIKTSWEEEEVKEDRKWTPNDIYCPLGEANIPAPYDFIPPDDYAPEDVICNGSENHTGIHCMGFQGNMYDCSQIHDLRENEWRQIENDSVSLGGYSV</sequence>
<protein>
    <recommendedName>
        <fullName evidence="14">SEFIR domain-containing protein</fullName>
    </recommendedName>
</protein>
<name>A0ABD3USX6_SINWO</name>
<evidence type="ECO:0000313" key="13">
    <source>
        <dbReference type="Proteomes" id="UP001634394"/>
    </source>
</evidence>